<evidence type="ECO:0000313" key="8">
    <source>
        <dbReference type="Proteomes" id="UP000659904"/>
    </source>
</evidence>
<dbReference type="EMBL" id="BONH01000014">
    <property type="protein sequence ID" value="GIF98310.1"/>
    <property type="molecule type" value="Genomic_DNA"/>
</dbReference>
<dbReference type="GO" id="GO:0020037">
    <property type="term" value="F:heme binding"/>
    <property type="evidence" value="ECO:0007669"/>
    <property type="project" value="InterPro"/>
</dbReference>
<proteinExistence type="inferred from homology"/>
<evidence type="ECO:0000256" key="6">
    <source>
        <dbReference type="ARBA" id="ARBA00023033"/>
    </source>
</evidence>
<dbReference type="CDD" id="cd20625">
    <property type="entry name" value="CYP164-like"/>
    <property type="match status" value="1"/>
</dbReference>
<dbReference type="GO" id="GO:0004497">
    <property type="term" value="F:monooxygenase activity"/>
    <property type="evidence" value="ECO:0007669"/>
    <property type="project" value="UniProtKB-KW"/>
</dbReference>
<dbReference type="PRINTS" id="PR00359">
    <property type="entry name" value="BP450"/>
</dbReference>
<name>A0A8J3KJR4_9ACTN</name>
<evidence type="ECO:0000256" key="2">
    <source>
        <dbReference type="ARBA" id="ARBA00022617"/>
    </source>
</evidence>
<dbReference type="InterPro" id="IPR002397">
    <property type="entry name" value="Cyt_P450_B"/>
</dbReference>
<dbReference type="InterPro" id="IPR036396">
    <property type="entry name" value="Cyt_P450_sf"/>
</dbReference>
<dbReference type="Proteomes" id="UP000659904">
    <property type="component" value="Unassembled WGS sequence"/>
</dbReference>
<accession>A0A8J3KJR4</accession>
<protein>
    <submittedName>
        <fullName evidence="7">Cytochrome P450</fullName>
    </submittedName>
</protein>
<dbReference type="PANTHER" id="PTHR46696:SF1">
    <property type="entry name" value="CYTOCHROME P450 YJIB-RELATED"/>
    <property type="match status" value="1"/>
</dbReference>
<dbReference type="GO" id="GO:0005506">
    <property type="term" value="F:iron ion binding"/>
    <property type="evidence" value="ECO:0007669"/>
    <property type="project" value="InterPro"/>
</dbReference>
<evidence type="ECO:0000256" key="3">
    <source>
        <dbReference type="ARBA" id="ARBA00022723"/>
    </source>
</evidence>
<sequence>MTEPSLYDQILDFANRAHPWPLYEKLRSQPVWQEADGTFVVSTYREIYALMHDPRLSSDLTNLLPQFADVMPHDDGPRSFIVTDPPRHDVLRRLAMRQFGPPHQPDRIDKLTPRLTEIVTKLIDKISDNQEVDLVDEVAYPFPVAVICHLLGVPPEDEPKFSAWVDPIVNALTRPTPEQVQARNDARQHMIDYMSELAQRRRTEPGDDMISGYVTDDSPDGRLEDGDLLATLMLLLIAGHETTVNLITNGWLTLQRHPEVLQRLRTEPHFAIRLVEELLRYEPSVHILPFRTAVSDIELGDATIRKGHPIAVMLASGNRDPECIPHADRFDPDRADNIHLSFAGGVHYCFGAPLARLEAQIALTQLAKRLRNPRLVADPPPYRPSPVLRGPIHLQIAYDSVDPA</sequence>
<organism evidence="7 8">
    <name type="scientific">Catellatospora citrea</name>
    <dbReference type="NCBI Taxonomy" id="53366"/>
    <lineage>
        <taxon>Bacteria</taxon>
        <taxon>Bacillati</taxon>
        <taxon>Actinomycetota</taxon>
        <taxon>Actinomycetes</taxon>
        <taxon>Micromonosporales</taxon>
        <taxon>Micromonosporaceae</taxon>
        <taxon>Catellatospora</taxon>
    </lineage>
</organism>
<keyword evidence="5" id="KW-0408">Iron</keyword>
<keyword evidence="4" id="KW-0560">Oxidoreductase</keyword>
<keyword evidence="8" id="KW-1185">Reference proteome</keyword>
<dbReference type="FunFam" id="1.10.630.10:FF:000018">
    <property type="entry name" value="Cytochrome P450 monooxygenase"/>
    <property type="match status" value="1"/>
</dbReference>
<dbReference type="PANTHER" id="PTHR46696">
    <property type="entry name" value="P450, PUTATIVE (EUROFUNG)-RELATED"/>
    <property type="match status" value="1"/>
</dbReference>
<dbReference type="InterPro" id="IPR001128">
    <property type="entry name" value="Cyt_P450"/>
</dbReference>
<evidence type="ECO:0000256" key="5">
    <source>
        <dbReference type="ARBA" id="ARBA00023004"/>
    </source>
</evidence>
<dbReference type="AlphaFoldDB" id="A0A8J3KJR4"/>
<gene>
    <name evidence="7" type="ORF">Cci01nite_34040</name>
</gene>
<keyword evidence="6" id="KW-0503">Monooxygenase</keyword>
<reference evidence="7 8" key="1">
    <citation type="submission" date="2021-01" db="EMBL/GenBank/DDBJ databases">
        <title>Whole genome shotgun sequence of Catellatospora citrea NBRC 14495.</title>
        <authorList>
            <person name="Komaki H."/>
            <person name="Tamura T."/>
        </authorList>
    </citation>
    <scope>NUCLEOTIDE SEQUENCE [LARGE SCALE GENOMIC DNA]</scope>
    <source>
        <strain evidence="7 8">NBRC 14495</strain>
    </source>
</reference>
<dbReference type="GO" id="GO:0016705">
    <property type="term" value="F:oxidoreductase activity, acting on paired donors, with incorporation or reduction of molecular oxygen"/>
    <property type="evidence" value="ECO:0007669"/>
    <property type="project" value="InterPro"/>
</dbReference>
<dbReference type="GO" id="GO:0017000">
    <property type="term" value="P:antibiotic biosynthetic process"/>
    <property type="evidence" value="ECO:0007669"/>
    <property type="project" value="UniProtKB-ARBA"/>
</dbReference>
<keyword evidence="2" id="KW-0349">Heme</keyword>
<comment type="caution">
    <text evidence="7">The sequence shown here is derived from an EMBL/GenBank/DDBJ whole genome shotgun (WGS) entry which is preliminary data.</text>
</comment>
<dbReference type="RefSeq" id="WP_120314630.1">
    <property type="nucleotide sequence ID" value="NZ_BONH01000014.1"/>
</dbReference>
<evidence type="ECO:0000313" key="7">
    <source>
        <dbReference type="EMBL" id="GIF98310.1"/>
    </source>
</evidence>
<comment type="similarity">
    <text evidence="1">Belongs to the cytochrome P450 family.</text>
</comment>
<dbReference type="Pfam" id="PF00067">
    <property type="entry name" value="p450"/>
    <property type="match status" value="1"/>
</dbReference>
<dbReference type="Gene3D" id="1.10.630.10">
    <property type="entry name" value="Cytochrome P450"/>
    <property type="match status" value="1"/>
</dbReference>
<keyword evidence="3" id="KW-0479">Metal-binding</keyword>
<dbReference type="SUPFAM" id="SSF48264">
    <property type="entry name" value="Cytochrome P450"/>
    <property type="match status" value="1"/>
</dbReference>
<evidence type="ECO:0000256" key="4">
    <source>
        <dbReference type="ARBA" id="ARBA00023002"/>
    </source>
</evidence>
<evidence type="ECO:0000256" key="1">
    <source>
        <dbReference type="ARBA" id="ARBA00010617"/>
    </source>
</evidence>